<dbReference type="Proteomes" id="UP000707731">
    <property type="component" value="Unassembled WGS sequence"/>
</dbReference>
<dbReference type="SUPFAM" id="SSF56300">
    <property type="entry name" value="Metallo-dependent phosphatases"/>
    <property type="match status" value="1"/>
</dbReference>
<accession>A0ABS0D968</accession>
<evidence type="ECO:0000313" key="2">
    <source>
        <dbReference type="Proteomes" id="UP000707731"/>
    </source>
</evidence>
<dbReference type="InterPro" id="IPR029052">
    <property type="entry name" value="Metallo-depent_PP-like"/>
</dbReference>
<comment type="caution">
    <text evidence="1">The sequence shown here is derived from an EMBL/GenBank/DDBJ whole genome shotgun (WGS) entry which is preliminary data.</text>
</comment>
<gene>
    <name evidence="1" type="ORF">IU449_01885</name>
</gene>
<sequence length="209" mass="23142">MGEIWFTSDLHVGHRLCARLRGFGEDTEAHDRALAQRWDAVVRPDDQVWVLGDISIGSGAAERRALAWIAHRPGVKHLVAGNHDPCHPLHSRSHLAQRRFLGVFESVQSAATRKIAGDRVTLSHFPYRDDPDGDHSAELRHNEWRPVDTGGWLLHGHTHSDVQQRGRQLHVGVDAHGLAPVALGWIEERIAGAVVGSRVDPVAAQRDTT</sequence>
<organism evidence="1 2">
    <name type="scientific">Nocardia higoensis</name>
    <dbReference type="NCBI Taxonomy" id="228599"/>
    <lineage>
        <taxon>Bacteria</taxon>
        <taxon>Bacillati</taxon>
        <taxon>Actinomycetota</taxon>
        <taxon>Actinomycetes</taxon>
        <taxon>Mycobacteriales</taxon>
        <taxon>Nocardiaceae</taxon>
        <taxon>Nocardia</taxon>
    </lineage>
</organism>
<reference evidence="1 2" key="1">
    <citation type="submission" date="2020-10" db="EMBL/GenBank/DDBJ databases">
        <title>Identification of Nocardia species via Next-generation sequencing and recognition of intraspecies genetic diversity.</title>
        <authorList>
            <person name="Li P."/>
            <person name="Li P."/>
            <person name="Lu B."/>
        </authorList>
    </citation>
    <scope>NUCLEOTIDE SEQUENCE [LARGE SCALE GENOMIC DNA]</scope>
    <source>
        <strain evidence="1 2">BJ06-0143</strain>
    </source>
</reference>
<dbReference type="Gene3D" id="3.60.21.10">
    <property type="match status" value="1"/>
</dbReference>
<keyword evidence="2" id="KW-1185">Reference proteome</keyword>
<name>A0ABS0D968_9NOCA</name>
<evidence type="ECO:0000313" key="1">
    <source>
        <dbReference type="EMBL" id="MBF6353308.1"/>
    </source>
</evidence>
<proteinExistence type="predicted"/>
<dbReference type="EMBL" id="JADLQN010000001">
    <property type="protein sequence ID" value="MBF6353308.1"/>
    <property type="molecule type" value="Genomic_DNA"/>
</dbReference>
<dbReference type="RefSeq" id="WP_195000236.1">
    <property type="nucleotide sequence ID" value="NZ_JADLQN010000001.1"/>
</dbReference>
<protein>
    <submittedName>
        <fullName evidence="1">Metallophosphoesterase</fullName>
    </submittedName>
</protein>